<name>A0A895KWZ4_9APHY</name>
<dbReference type="GeneID" id="67278564"/>
<feature type="transmembrane region" description="Helical" evidence="2">
    <location>
        <begin position="39"/>
        <end position="62"/>
    </location>
</feature>
<protein>
    <submittedName>
        <fullName evidence="3">Uncharacterized protein</fullName>
    </submittedName>
</protein>
<dbReference type="RefSeq" id="YP_010170436.1">
    <property type="nucleotide sequence ID" value="NC_057606.1"/>
</dbReference>
<keyword evidence="3" id="KW-0496">Mitochondrion</keyword>
<keyword evidence="2" id="KW-0812">Transmembrane</keyword>
<sequence length="621" mass="68100">MLSLKSLQAELDQLKNSNKLNSQYVSTQTKESKLKEGSMYLLLFLGFIVSYAHKIPIIGKIVKLLSLWYGRTTWWQILVRLRKIFIVFNSLIGILFMFKVTGFSMDNIIAGVSGMGAGYVEMFLGFVRKLFNWLYSFFDDKVVPDIPQPRNPVVLKKVELPLEIDPKVVLGKVLKPSVYDVDVVPTGSLRDLYLKEIKAESKWYDIFRSNTDSWIPSWLWYTGIAVVSVGAIFVTYKLVTDPEAFLEYIWPRTRTTASSTPSPDINLGDGRTGGGLGAPDAATGAAETGADAATGAADAATGAADAATGAAETGAEAAASSGSKFTPGRGFRYIGESIVDLNRKVVNTLNPFNYIATSVEMDNRFRGFLDQQTGRVNGSNSYLNENLYPYTENNPFDSYATKLAKAFFGETAAQNAERMQHLSSVNRNWDYYWDTLRRTADAYAETPSGARTPISPVNVGLNPGFHSENNFYDQVRAANLTARLSELPEILKESPVEGNVWEDHVKGSDAGSSGYSAAEKGKMPVEGVGSKTYAEAAAPKPEIKITIPSEATSNPSGPADVTVDPNNRRFTKAWAEKYLAESTEEAWNTSPEPTKTNVSTTPPLKTSNKYAAFVEEVQDDG</sequence>
<reference evidence="3" key="1">
    <citation type="journal article" date="2020" name="Int. J. Biol. Macromol.">
        <title>The 206 kbp mitochondrial genome of Phanerochaete carnosa reveals dynamics of introns, accumulation of repeat sequences and plasmid-derived genes.</title>
        <authorList>
            <person name="Wang X."/>
            <person name="Song A."/>
            <person name="Wang F."/>
            <person name="Chen M."/>
            <person name="Li X."/>
            <person name="Li Q."/>
            <person name="Liu N."/>
        </authorList>
    </citation>
    <scope>NUCLEOTIDE SEQUENCE</scope>
</reference>
<dbReference type="EMBL" id="MT090080">
    <property type="protein sequence ID" value="QRZ60418.1"/>
    <property type="molecule type" value="Genomic_DNA"/>
</dbReference>
<feature type="transmembrane region" description="Helical" evidence="2">
    <location>
        <begin position="218"/>
        <end position="239"/>
    </location>
</feature>
<evidence type="ECO:0000313" key="3">
    <source>
        <dbReference type="EMBL" id="QRZ60418.1"/>
    </source>
</evidence>
<feature type="compositionally biased region" description="Low complexity" evidence="1">
    <location>
        <begin position="278"/>
        <end position="289"/>
    </location>
</feature>
<feature type="transmembrane region" description="Helical" evidence="2">
    <location>
        <begin position="83"/>
        <end position="102"/>
    </location>
</feature>
<gene>
    <name evidence="3" type="primary">orf621</name>
</gene>
<proteinExistence type="predicted"/>
<evidence type="ECO:0000256" key="1">
    <source>
        <dbReference type="SAM" id="MobiDB-lite"/>
    </source>
</evidence>
<feature type="compositionally biased region" description="Polar residues" evidence="1">
    <location>
        <begin position="585"/>
        <end position="606"/>
    </location>
</feature>
<geneLocation type="mitochondrion" evidence="3"/>
<feature type="region of interest" description="Disordered" evidence="1">
    <location>
        <begin position="546"/>
        <end position="567"/>
    </location>
</feature>
<feature type="transmembrane region" description="Helical" evidence="2">
    <location>
        <begin position="108"/>
        <end position="127"/>
    </location>
</feature>
<feature type="region of interest" description="Disordered" evidence="1">
    <location>
        <begin position="582"/>
        <end position="606"/>
    </location>
</feature>
<keyword evidence="2" id="KW-0472">Membrane</keyword>
<accession>A0A895KWZ4</accession>
<evidence type="ECO:0000256" key="2">
    <source>
        <dbReference type="SAM" id="Phobius"/>
    </source>
</evidence>
<organism evidence="3">
    <name type="scientific">Phanerochaete carnosa</name>
    <dbReference type="NCBI Taxonomy" id="231932"/>
    <lineage>
        <taxon>Eukaryota</taxon>
        <taxon>Fungi</taxon>
        <taxon>Dikarya</taxon>
        <taxon>Basidiomycota</taxon>
        <taxon>Agaricomycotina</taxon>
        <taxon>Agaricomycetes</taxon>
        <taxon>Polyporales</taxon>
        <taxon>Phanerochaetaceae</taxon>
        <taxon>Phanerochaete</taxon>
    </lineage>
</organism>
<keyword evidence="2" id="KW-1133">Transmembrane helix</keyword>
<dbReference type="AlphaFoldDB" id="A0A895KWZ4"/>
<feature type="region of interest" description="Disordered" evidence="1">
    <location>
        <begin position="255"/>
        <end position="289"/>
    </location>
</feature>